<evidence type="ECO:0000313" key="1">
    <source>
        <dbReference type="EMBL" id="EJW96576.1"/>
    </source>
</evidence>
<reference evidence="1" key="1">
    <citation type="journal article" date="2012" name="PLoS ONE">
        <title>Gene sets for utilization of primary and secondary nutrition supplies in the distal gut of endangered iberian lynx.</title>
        <authorList>
            <person name="Alcaide M."/>
            <person name="Messina E."/>
            <person name="Richter M."/>
            <person name="Bargiela R."/>
            <person name="Peplies J."/>
            <person name="Huws S.A."/>
            <person name="Newbold C.J."/>
            <person name="Golyshin P.N."/>
            <person name="Simon M.A."/>
            <person name="Lopez G."/>
            <person name="Yakimov M.M."/>
            <person name="Ferrer M."/>
        </authorList>
    </citation>
    <scope>NUCLEOTIDE SEQUENCE</scope>
</reference>
<dbReference type="AlphaFoldDB" id="J9FNT0"/>
<organism evidence="1">
    <name type="scientific">gut metagenome</name>
    <dbReference type="NCBI Taxonomy" id="749906"/>
    <lineage>
        <taxon>unclassified sequences</taxon>
        <taxon>metagenomes</taxon>
        <taxon>organismal metagenomes</taxon>
    </lineage>
</organism>
<sequence length="154" mass="17148">MKSKKLSIKKCMKRMKLTALLLGGICLLCQPLQAQQSIDACDGRTYKVGDTLRMGEPLPSGYLFVRRLNANNQFDKLNPKNLTGRIAVITDIPAYQPELYRQFGIYQQPETPQIVFAGQGDFKIGVYLNMALSKGNIMSGHHVSRMDGAIDLTP</sequence>
<proteinExistence type="predicted"/>
<comment type="caution">
    <text evidence="1">The sequence shown here is derived from an EMBL/GenBank/DDBJ whole genome shotgun (WGS) entry which is preliminary data.</text>
</comment>
<dbReference type="EMBL" id="AMCI01005209">
    <property type="protein sequence ID" value="EJW96576.1"/>
    <property type="molecule type" value="Genomic_DNA"/>
</dbReference>
<gene>
    <name evidence="1" type="ORF">EVA_15316</name>
</gene>
<name>J9FNT0_9ZZZZ</name>
<feature type="non-terminal residue" evidence="1">
    <location>
        <position position="154"/>
    </location>
</feature>
<accession>J9FNT0</accession>
<protein>
    <submittedName>
        <fullName evidence="1">Uncharacterized protein</fullName>
    </submittedName>
</protein>